<reference evidence="9" key="1">
    <citation type="journal article" date="2021" name="Nat. Commun.">
        <title>Genomic analyses provide insights into spinach domestication and the genetic basis of agronomic traits.</title>
        <authorList>
            <person name="Cai X."/>
            <person name="Sun X."/>
            <person name="Xu C."/>
            <person name="Sun H."/>
            <person name="Wang X."/>
            <person name="Ge C."/>
            <person name="Zhang Z."/>
            <person name="Wang Q."/>
            <person name="Fei Z."/>
            <person name="Jiao C."/>
            <person name="Wang Q."/>
        </authorList>
    </citation>
    <scope>NUCLEOTIDE SEQUENCE [LARGE SCALE GENOMIC DNA]</scope>
    <source>
        <strain evidence="9">cv. Varoflay</strain>
    </source>
</reference>
<dbReference type="Proteomes" id="UP000813463">
    <property type="component" value="Chromosome 1"/>
</dbReference>
<dbReference type="InterPro" id="IPR002013">
    <property type="entry name" value="SAC_dom"/>
</dbReference>
<dbReference type="GO" id="GO:0043813">
    <property type="term" value="F:phosphatidylinositol-3,5-bisphosphate 5-phosphatase activity"/>
    <property type="evidence" value="ECO:0000318"/>
    <property type="project" value="GO_Central"/>
</dbReference>
<evidence type="ECO:0000256" key="7">
    <source>
        <dbReference type="SAM" id="MobiDB-lite"/>
    </source>
</evidence>
<dbReference type="InterPro" id="IPR043573">
    <property type="entry name" value="Fig4-like"/>
</dbReference>
<dbReference type="PANTHER" id="PTHR45738">
    <property type="entry name" value="POLYPHOSPHOINOSITIDE PHOSPHATASE"/>
    <property type="match status" value="1"/>
</dbReference>
<evidence type="ECO:0000256" key="5">
    <source>
        <dbReference type="ARBA" id="ARBA00023337"/>
    </source>
</evidence>
<evidence type="ECO:0000313" key="10">
    <source>
        <dbReference type="RefSeq" id="XP_021847434.2"/>
    </source>
</evidence>
<reference evidence="10" key="2">
    <citation type="submission" date="2025-08" db="UniProtKB">
        <authorList>
            <consortium name="RefSeq"/>
        </authorList>
    </citation>
    <scope>IDENTIFICATION</scope>
    <source>
        <tissue evidence="10">Leaf</tissue>
    </source>
</reference>
<comment type="catalytic activity">
    <reaction evidence="5">
        <text>a 1,2-diacyl-sn-glycero-3-phospho-(1D-myo-inositol-3,5-bisphosphate) + H2O = a 1,2-diacyl-sn-glycero-3-phospho-(1D-myo-inositol-3-phosphate) + phosphate</text>
        <dbReference type="Rhea" id="RHEA:32955"/>
        <dbReference type="ChEBI" id="CHEBI:15377"/>
        <dbReference type="ChEBI" id="CHEBI:43474"/>
        <dbReference type="ChEBI" id="CHEBI:57923"/>
        <dbReference type="ChEBI" id="CHEBI:58088"/>
    </reaction>
</comment>
<dbReference type="PANTHER" id="PTHR45738:SF25">
    <property type="entry name" value="PHOSPHOINOSITIDE PHOSPHATASE SAC3-RELATED"/>
    <property type="match status" value="1"/>
</dbReference>
<evidence type="ECO:0000313" key="9">
    <source>
        <dbReference type="Proteomes" id="UP000813463"/>
    </source>
</evidence>
<sequence>MVELERSEEAVNHKFLPREEIGLENDKNNNDYNDLIREQGECSSSSSPSYYLDKFTLYETLADFYMIGRDAEGKNWRVMKIGRSKPSELDFYEYPTTYAYEECQTLLRNIHENNLLTGGLKIVANCYGIIGFIKFVKSYYILLVTERGDSGKMYGHQFYSVVKYKMIPICHTTALKYMYNSTKENRYKKLLQLLDLRDNFFFSYTYPLMHRLQHNLSNQDTEQSCDKTMFVWNEYLTLPIRDCLKSTLWTVALIHGFVKQVQLSTGGNNFFLTLIARRSCRFAGTRYEKRGINKDGQAANDVEIEQIVWQDIDGKCPTEITSVVQNRASIPLFWSQKPSSFFNLKPDILLSEDNGCYEATRLHFQNLQLRYGMPIVILNLVKTSKKKHREYILHQEFQKAVDSIKKDLPEEDQLEFLSLDLDAVFQNQDADEVIEVKHMAVAALEKTGIFSCQMPQSINFKASSDLSYTWVNSSDSNSSCKEQKGILRSNCLDSLDRTNFAQFVYGMVSLGLQLHTLGITESKELDCQNPLAFDLMNLYQAMGDALSQQYAGSPAHHKIFSKIRGQYKMATQFQEFMKSIQRHCSNSFTDISKQQAIDIFLGHCQPESDSGELTPRRNNLYQGHKCGWINSIYLNNLTRCNICIYSGFERLWLESDDSGPLHLTERSGSSQHQSQEGFPMVDFSAGS</sequence>
<evidence type="ECO:0000256" key="3">
    <source>
        <dbReference type="ARBA" id="ARBA00022801"/>
    </source>
</evidence>
<dbReference type="AlphaFoldDB" id="A0A9R0JUF2"/>
<evidence type="ECO:0000256" key="1">
    <source>
        <dbReference type="ARBA" id="ARBA00004148"/>
    </source>
</evidence>
<dbReference type="GO" id="GO:0005774">
    <property type="term" value="C:vacuolar membrane"/>
    <property type="evidence" value="ECO:0007669"/>
    <property type="project" value="UniProtKB-SubCell"/>
</dbReference>
<proteinExistence type="predicted"/>
<organism evidence="9 10">
    <name type="scientific">Spinacia oleracea</name>
    <name type="common">Spinach</name>
    <dbReference type="NCBI Taxonomy" id="3562"/>
    <lineage>
        <taxon>Eukaryota</taxon>
        <taxon>Viridiplantae</taxon>
        <taxon>Streptophyta</taxon>
        <taxon>Embryophyta</taxon>
        <taxon>Tracheophyta</taxon>
        <taxon>Spermatophyta</taxon>
        <taxon>Magnoliopsida</taxon>
        <taxon>eudicotyledons</taxon>
        <taxon>Gunneridae</taxon>
        <taxon>Pentapetalae</taxon>
        <taxon>Caryophyllales</taxon>
        <taxon>Chenopodiaceae</taxon>
        <taxon>Chenopodioideae</taxon>
        <taxon>Anserineae</taxon>
        <taxon>Spinacia</taxon>
    </lineage>
</organism>
<keyword evidence="3" id="KW-0378">Hydrolase</keyword>
<comment type="subunit">
    <text evidence="6">Component of the PI(3,5)P2 regulatory complex at least composed of ATG18, SAC/FIG4, FAB1 and VAC14.</text>
</comment>
<dbReference type="GeneID" id="110787170"/>
<evidence type="ECO:0000256" key="2">
    <source>
        <dbReference type="ARBA" id="ARBA00022554"/>
    </source>
</evidence>
<feature type="region of interest" description="Disordered" evidence="7">
    <location>
        <begin position="662"/>
        <end position="687"/>
    </location>
</feature>
<gene>
    <name evidence="10" type="primary">LOC110787170</name>
</gene>
<dbReference type="GO" id="GO:0046856">
    <property type="term" value="P:phosphatidylinositol dephosphorylation"/>
    <property type="evidence" value="ECO:0000318"/>
    <property type="project" value="GO_Central"/>
</dbReference>
<evidence type="ECO:0000256" key="6">
    <source>
        <dbReference type="ARBA" id="ARBA00023464"/>
    </source>
</evidence>
<feature type="domain" description="SAC" evidence="8">
    <location>
        <begin position="191"/>
        <end position="552"/>
    </location>
</feature>
<feature type="compositionally biased region" description="Polar residues" evidence="7">
    <location>
        <begin position="666"/>
        <end position="676"/>
    </location>
</feature>
<comment type="subcellular location">
    <subcellularLocation>
        <location evidence="1">Vacuole membrane</location>
        <topology evidence="1">Peripheral membrane protein</topology>
    </subcellularLocation>
</comment>
<keyword evidence="4" id="KW-0472">Membrane</keyword>
<accession>A0A9R0JUF2</accession>
<name>A0A9R0JUF2_SPIOL</name>
<keyword evidence="2" id="KW-0926">Vacuole</keyword>
<protein>
    <submittedName>
        <fullName evidence="10">Phosphoinositide phosphatase SAC2-like</fullName>
    </submittedName>
</protein>
<keyword evidence="9" id="KW-1185">Reference proteome</keyword>
<evidence type="ECO:0000259" key="8">
    <source>
        <dbReference type="PROSITE" id="PS50275"/>
    </source>
</evidence>
<dbReference type="PROSITE" id="PS50275">
    <property type="entry name" value="SAC"/>
    <property type="match status" value="1"/>
</dbReference>
<dbReference type="RefSeq" id="XP_021847434.2">
    <property type="nucleotide sequence ID" value="XM_021991742.2"/>
</dbReference>
<dbReference type="KEGG" id="soe:110787170"/>
<evidence type="ECO:0000256" key="4">
    <source>
        <dbReference type="ARBA" id="ARBA00023136"/>
    </source>
</evidence>
<dbReference type="Pfam" id="PF02383">
    <property type="entry name" value="Syja_N"/>
    <property type="match status" value="1"/>
</dbReference>